<dbReference type="AlphaFoldDB" id="A0AA37F5X8"/>
<reference evidence="2" key="1">
    <citation type="journal article" date="2014" name="Int. J. Syst. Evol. Microbiol.">
        <title>Complete genome sequence of Corynebacterium casei LMG S-19264T (=DSM 44701T), isolated from a smear-ripened cheese.</title>
        <authorList>
            <consortium name="US DOE Joint Genome Institute (JGI-PGF)"/>
            <person name="Walter F."/>
            <person name="Albersmeier A."/>
            <person name="Kalinowski J."/>
            <person name="Ruckert C."/>
        </authorList>
    </citation>
    <scope>NUCLEOTIDE SEQUENCE</scope>
    <source>
        <strain evidence="2">JCM 3093</strain>
    </source>
</reference>
<comment type="caution">
    <text evidence="2">The sequence shown here is derived from an EMBL/GenBank/DDBJ whole genome shotgun (WGS) entry which is preliminary data.</text>
</comment>
<feature type="compositionally biased region" description="Basic and acidic residues" evidence="1">
    <location>
        <begin position="35"/>
        <end position="46"/>
    </location>
</feature>
<reference evidence="2" key="2">
    <citation type="submission" date="2022-09" db="EMBL/GenBank/DDBJ databases">
        <authorList>
            <person name="Sun Q."/>
            <person name="Ohkuma M."/>
        </authorList>
    </citation>
    <scope>NUCLEOTIDE SEQUENCE</scope>
    <source>
        <strain evidence="2">JCM 3093</strain>
    </source>
</reference>
<organism evidence="2 3">
    <name type="scientific">Planomonospora parontospora</name>
    <dbReference type="NCBI Taxonomy" id="58119"/>
    <lineage>
        <taxon>Bacteria</taxon>
        <taxon>Bacillati</taxon>
        <taxon>Actinomycetota</taxon>
        <taxon>Actinomycetes</taxon>
        <taxon>Streptosporangiales</taxon>
        <taxon>Streptosporangiaceae</taxon>
        <taxon>Planomonospora</taxon>
    </lineage>
</organism>
<evidence type="ECO:0000256" key="1">
    <source>
        <dbReference type="SAM" id="MobiDB-lite"/>
    </source>
</evidence>
<evidence type="ECO:0000313" key="3">
    <source>
        <dbReference type="Proteomes" id="UP000627984"/>
    </source>
</evidence>
<sequence>MVACWVSVGPEQGIGPLAFAVVVGQLRLVAECHWDRQPAEETRSGGDVDEDGTTPGMRER</sequence>
<dbReference type="EMBL" id="BMQD01000012">
    <property type="protein sequence ID" value="GGK77597.1"/>
    <property type="molecule type" value="Genomic_DNA"/>
</dbReference>
<proteinExistence type="predicted"/>
<protein>
    <submittedName>
        <fullName evidence="2">Uncharacterized protein</fullName>
    </submittedName>
</protein>
<accession>A0AA37F5X8</accession>
<gene>
    <name evidence="2" type="ORF">GCM10010126_41160</name>
</gene>
<feature type="region of interest" description="Disordered" evidence="1">
    <location>
        <begin position="35"/>
        <end position="60"/>
    </location>
</feature>
<dbReference type="Proteomes" id="UP000627984">
    <property type="component" value="Unassembled WGS sequence"/>
</dbReference>
<evidence type="ECO:0000313" key="2">
    <source>
        <dbReference type="EMBL" id="GGK77597.1"/>
    </source>
</evidence>
<name>A0AA37F5X8_9ACTN</name>